<protein>
    <submittedName>
        <fullName evidence="3">Uncharacterized protein</fullName>
    </submittedName>
</protein>
<proteinExistence type="predicted"/>
<evidence type="ECO:0000256" key="1">
    <source>
        <dbReference type="SAM" id="MobiDB-lite"/>
    </source>
</evidence>
<evidence type="ECO:0000256" key="2">
    <source>
        <dbReference type="SAM" id="Phobius"/>
    </source>
</evidence>
<organism evidence="3 4">
    <name type="scientific">Paraphoma chrysanthemicola</name>
    <dbReference type="NCBI Taxonomy" id="798071"/>
    <lineage>
        <taxon>Eukaryota</taxon>
        <taxon>Fungi</taxon>
        <taxon>Dikarya</taxon>
        <taxon>Ascomycota</taxon>
        <taxon>Pezizomycotina</taxon>
        <taxon>Dothideomycetes</taxon>
        <taxon>Pleosporomycetidae</taxon>
        <taxon>Pleosporales</taxon>
        <taxon>Pleosporineae</taxon>
        <taxon>Phaeosphaeriaceae</taxon>
        <taxon>Paraphoma</taxon>
    </lineage>
</organism>
<evidence type="ECO:0000313" key="4">
    <source>
        <dbReference type="Proteomes" id="UP000813461"/>
    </source>
</evidence>
<sequence length="486" mass="50959">MGIQEKYRFAAPVLDRLVAQSRSLNTTKPIEVELAEPERYGEGGTMKGEISEEGLLPQDSISLPATATRLQLAQDRSASPTDSSTPNTTNLPTATSDASSLGESTGRTSQTTLSKSEPSLVSSQTFGISASNTPKTITMQPVADDISTASVQSLPSSIILASVGVATVTTATLSGNQELPVISDAPKVTAADAKNSTSAPLVDPTGLMPGKNQPKPAMDAAAAASFMIINGLVPVPTPRGSQIAFTTRSPFAAPISAARSQSVFSTSLTPSSRNFVASIVPSSSISTTSQTRFVTLTWGQQGKEQAPVTLESYQTSTAVPTTQSSRTIARSSSLVASTVTIQTPAAFSLAAANTFAREGGRLTPLARTLFIVFGVLGAIAILIAFGVIIMMRCSRKRRPARLTNQGDSSDNPFGSSWKGKEPQRTTYFSENRSVASMTESEKAIVMRAASPDGEPNPEMTNPGSRIADAINAFVAKSRRLTYKLSP</sequence>
<dbReference type="OrthoDB" id="3798900at2759"/>
<feature type="region of interest" description="Disordered" evidence="1">
    <location>
        <begin position="399"/>
        <end position="422"/>
    </location>
</feature>
<feature type="region of interest" description="Disordered" evidence="1">
    <location>
        <begin position="72"/>
        <end position="132"/>
    </location>
</feature>
<accession>A0A8K0QUA1</accession>
<feature type="region of interest" description="Disordered" evidence="1">
    <location>
        <begin position="21"/>
        <end position="59"/>
    </location>
</feature>
<keyword evidence="2" id="KW-1133">Transmembrane helix</keyword>
<dbReference type="Proteomes" id="UP000813461">
    <property type="component" value="Unassembled WGS sequence"/>
</dbReference>
<dbReference type="EMBL" id="JAGMVJ010000029">
    <property type="protein sequence ID" value="KAH7069426.1"/>
    <property type="molecule type" value="Genomic_DNA"/>
</dbReference>
<reference evidence="3" key="1">
    <citation type="journal article" date="2021" name="Nat. Commun.">
        <title>Genetic determinants of endophytism in the Arabidopsis root mycobiome.</title>
        <authorList>
            <person name="Mesny F."/>
            <person name="Miyauchi S."/>
            <person name="Thiergart T."/>
            <person name="Pickel B."/>
            <person name="Atanasova L."/>
            <person name="Karlsson M."/>
            <person name="Huettel B."/>
            <person name="Barry K.W."/>
            <person name="Haridas S."/>
            <person name="Chen C."/>
            <person name="Bauer D."/>
            <person name="Andreopoulos W."/>
            <person name="Pangilinan J."/>
            <person name="LaButti K."/>
            <person name="Riley R."/>
            <person name="Lipzen A."/>
            <person name="Clum A."/>
            <person name="Drula E."/>
            <person name="Henrissat B."/>
            <person name="Kohler A."/>
            <person name="Grigoriev I.V."/>
            <person name="Martin F.M."/>
            <person name="Hacquard S."/>
        </authorList>
    </citation>
    <scope>NUCLEOTIDE SEQUENCE</scope>
    <source>
        <strain evidence="3">MPI-SDFR-AT-0120</strain>
    </source>
</reference>
<comment type="caution">
    <text evidence="3">The sequence shown here is derived from an EMBL/GenBank/DDBJ whole genome shotgun (WGS) entry which is preliminary data.</text>
</comment>
<feature type="compositionally biased region" description="Polar residues" evidence="1">
    <location>
        <begin position="97"/>
        <end position="132"/>
    </location>
</feature>
<evidence type="ECO:0000313" key="3">
    <source>
        <dbReference type="EMBL" id="KAH7069426.1"/>
    </source>
</evidence>
<gene>
    <name evidence="3" type="ORF">FB567DRAFT_634083</name>
</gene>
<feature type="compositionally biased region" description="Polar residues" evidence="1">
    <location>
        <begin position="402"/>
        <end position="414"/>
    </location>
</feature>
<feature type="compositionally biased region" description="Low complexity" evidence="1">
    <location>
        <begin position="77"/>
        <end position="96"/>
    </location>
</feature>
<keyword evidence="4" id="KW-1185">Reference proteome</keyword>
<feature type="transmembrane region" description="Helical" evidence="2">
    <location>
        <begin position="369"/>
        <end position="391"/>
    </location>
</feature>
<dbReference type="AlphaFoldDB" id="A0A8K0QUA1"/>
<keyword evidence="2" id="KW-0812">Transmembrane</keyword>
<name>A0A8K0QUA1_9PLEO</name>
<keyword evidence="2" id="KW-0472">Membrane</keyword>